<reference evidence="1 2" key="1">
    <citation type="journal article" date="2011" name="J. Bacteriol.">
        <title>Complete genome sequence and updated annotation of Desulfovibrio alaskensis G20.</title>
        <authorList>
            <person name="Hauser L.J."/>
            <person name="Land M.L."/>
            <person name="Brown S.D."/>
            <person name="Larimer F."/>
            <person name="Keller K.L."/>
            <person name="Rapp-Giles B.J."/>
            <person name="Price M.N."/>
            <person name="Lin M."/>
            <person name="Bruce D.C."/>
            <person name="Detter J.C."/>
            <person name="Tapia R."/>
            <person name="Han C.S."/>
            <person name="Goodwin L.A."/>
            <person name="Cheng J.F."/>
            <person name="Pitluck S."/>
            <person name="Copeland A."/>
            <person name="Lucas S."/>
            <person name="Nolan M."/>
            <person name="Lapidus A.L."/>
            <person name="Palumbo A.V."/>
            <person name="Wall J.D."/>
        </authorList>
    </citation>
    <scope>NUCLEOTIDE SEQUENCE [LARGE SCALE GENOMIC DNA]</scope>
    <source>
        <strain evidence="2">ATCC BAA 1058 / DSM 17464 / G20</strain>
    </source>
</reference>
<dbReference type="Proteomes" id="UP000002710">
    <property type="component" value="Chromosome"/>
</dbReference>
<gene>
    <name evidence="1" type="ordered locus">Dde_1384</name>
</gene>
<organism evidence="1 2">
    <name type="scientific">Oleidesulfovibrio alaskensis (strain ATCC BAA-1058 / DSM 17464 / G20)</name>
    <name type="common">Desulfovibrio alaskensis</name>
    <dbReference type="NCBI Taxonomy" id="207559"/>
    <lineage>
        <taxon>Bacteria</taxon>
        <taxon>Pseudomonadati</taxon>
        <taxon>Thermodesulfobacteriota</taxon>
        <taxon>Desulfovibrionia</taxon>
        <taxon>Desulfovibrionales</taxon>
        <taxon>Desulfovibrionaceae</taxon>
        <taxon>Oleidesulfovibrio</taxon>
    </lineage>
</organism>
<accession>Q312G3</accession>
<keyword evidence="2" id="KW-1185">Reference proteome</keyword>
<dbReference type="RefSeq" id="WP_011367358.1">
    <property type="nucleotide sequence ID" value="NC_007519.1"/>
</dbReference>
<dbReference type="KEGG" id="dde:Dde_1384"/>
<dbReference type="EMBL" id="CP000112">
    <property type="protein sequence ID" value="ABB38183.1"/>
    <property type="molecule type" value="Genomic_DNA"/>
</dbReference>
<evidence type="ECO:0000313" key="2">
    <source>
        <dbReference type="Proteomes" id="UP000002710"/>
    </source>
</evidence>
<proteinExistence type="predicted"/>
<dbReference type="AlphaFoldDB" id="Q312G3"/>
<dbReference type="eggNOG" id="ENOG5033JMA">
    <property type="taxonomic scope" value="Bacteria"/>
</dbReference>
<protein>
    <submittedName>
        <fullName evidence="1">Uncharacterized protein</fullName>
    </submittedName>
</protein>
<evidence type="ECO:0000313" key="1">
    <source>
        <dbReference type="EMBL" id="ABB38183.1"/>
    </source>
</evidence>
<name>Q312G3_OLEA2</name>
<sequence length="58" mass="6972">MNKDTKPLQDRYRREFVEVICPKCRQTQIIALPEETMPRCPTCRRDMIIKEVLTEGKY</sequence>
<dbReference type="STRING" id="207559.Dde_1384"/>
<dbReference type="HOGENOM" id="CLU_208388_0_0_7"/>